<dbReference type="AlphaFoldDB" id="A0A2Z6GA32"/>
<sequence length="365" mass="40402">MAMHPASLCWMLVFSFLLSACEPSGKQTDPSKAAAPSEQSQSKLARPLPALYGATVLQTNEVKLDSGLARESFEQLKLLGANSAVLVPFLRQEKPQTDHVDFSGEVTDTQLITGIQSIHAAGMQVILKPQILIAGSWAGAVNPGNPQGWERWFASYQTKIIHYAEIAQANKVELFVIGTELKQADKLPYWRGLIAEVRKVYTGKITYAAHNLDGIEQYAHWDLLDMMGVTLYPPLGNTVNREVMRDAMLQVVIGLNKLHEQHGKLVLVTEVGIPSVYGAQTMPWDYSKKKCDAPADVDLQAMVLDLWLEALNKSWISGVLVWNWYSDPYAGGRFDTDYTVQNKPAEAVLRCRWGISCKDSLTPAG</sequence>
<dbReference type="STRING" id="1188319.OYT1_00164"/>
<dbReference type="InterPro" id="IPR017853">
    <property type="entry name" value="GH"/>
</dbReference>
<dbReference type="InterPro" id="IPR055151">
    <property type="entry name" value="GH113"/>
</dbReference>
<evidence type="ECO:0000256" key="1">
    <source>
        <dbReference type="SAM" id="SignalP"/>
    </source>
</evidence>
<proteinExistence type="predicted"/>
<evidence type="ECO:0000313" key="3">
    <source>
        <dbReference type="Proteomes" id="UP000033070"/>
    </source>
</evidence>
<dbReference type="Proteomes" id="UP000033070">
    <property type="component" value="Chromosome"/>
</dbReference>
<feature type="chain" id="PRO_5017396631" evidence="1">
    <location>
        <begin position="21"/>
        <end position="365"/>
    </location>
</feature>
<dbReference type="OrthoDB" id="9803927at2"/>
<accession>A0A2Z6GA32</accession>
<dbReference type="Gene3D" id="3.20.20.80">
    <property type="entry name" value="Glycosidases"/>
    <property type="match status" value="1"/>
</dbReference>
<gene>
    <name evidence="2" type="ORF">OYT1_ch0588</name>
</gene>
<dbReference type="RefSeq" id="WP_145983659.1">
    <property type="nucleotide sequence ID" value="NZ_AP018738.1"/>
</dbReference>
<evidence type="ECO:0000313" key="2">
    <source>
        <dbReference type="EMBL" id="BBE50155.1"/>
    </source>
</evidence>
<reference evidence="2 3" key="1">
    <citation type="submission" date="2018-06" db="EMBL/GenBank/DDBJ databases">
        <title>OYT1 Genome Sequencing.</title>
        <authorList>
            <person name="Kato S."/>
            <person name="Itoh T."/>
            <person name="Ohkuma M."/>
        </authorList>
    </citation>
    <scope>NUCLEOTIDE SEQUENCE [LARGE SCALE GENOMIC DNA]</scope>
    <source>
        <strain evidence="2 3">OYT1</strain>
    </source>
</reference>
<name>A0A2Z6GA32_9PROT</name>
<dbReference type="KEGG" id="fam:OYT1_ch0588"/>
<keyword evidence="1" id="KW-0732">Signal</keyword>
<protein>
    <submittedName>
        <fullName evidence="2">Uncharacterized protein</fullName>
    </submittedName>
</protein>
<keyword evidence="3" id="KW-1185">Reference proteome</keyword>
<dbReference type="Pfam" id="PF22612">
    <property type="entry name" value="GH113"/>
    <property type="match status" value="1"/>
</dbReference>
<dbReference type="CDD" id="cd19608">
    <property type="entry name" value="GH113_mannanase-like"/>
    <property type="match status" value="1"/>
</dbReference>
<feature type="signal peptide" evidence="1">
    <location>
        <begin position="1"/>
        <end position="20"/>
    </location>
</feature>
<dbReference type="EMBL" id="AP018738">
    <property type="protein sequence ID" value="BBE50155.1"/>
    <property type="molecule type" value="Genomic_DNA"/>
</dbReference>
<organism evidence="2 3">
    <name type="scientific">Ferriphaselus amnicola</name>
    <dbReference type="NCBI Taxonomy" id="1188319"/>
    <lineage>
        <taxon>Bacteria</taxon>
        <taxon>Pseudomonadati</taxon>
        <taxon>Pseudomonadota</taxon>
        <taxon>Betaproteobacteria</taxon>
        <taxon>Nitrosomonadales</taxon>
        <taxon>Gallionellaceae</taxon>
        <taxon>Ferriphaselus</taxon>
    </lineage>
</organism>
<dbReference type="SUPFAM" id="SSF51445">
    <property type="entry name" value="(Trans)glycosidases"/>
    <property type="match status" value="1"/>
</dbReference>